<proteinExistence type="predicted"/>
<feature type="transmembrane region" description="Helical" evidence="1">
    <location>
        <begin position="265"/>
        <end position="289"/>
    </location>
</feature>
<gene>
    <name evidence="2" type="ORF">MNB_SV-8-15</name>
</gene>
<feature type="transmembrane region" description="Helical" evidence="1">
    <location>
        <begin position="98"/>
        <end position="118"/>
    </location>
</feature>
<evidence type="ECO:0008006" key="3">
    <source>
        <dbReference type="Google" id="ProtNLM"/>
    </source>
</evidence>
<dbReference type="EMBL" id="FPHD01000021">
    <property type="protein sequence ID" value="SFV53185.1"/>
    <property type="molecule type" value="Genomic_DNA"/>
</dbReference>
<evidence type="ECO:0000313" key="2">
    <source>
        <dbReference type="EMBL" id="SFV53185.1"/>
    </source>
</evidence>
<organism evidence="2">
    <name type="scientific">hydrothermal vent metagenome</name>
    <dbReference type="NCBI Taxonomy" id="652676"/>
    <lineage>
        <taxon>unclassified sequences</taxon>
        <taxon>metagenomes</taxon>
        <taxon>ecological metagenomes</taxon>
    </lineage>
</organism>
<protein>
    <recommendedName>
        <fullName evidence="3">DUF2868 domain-containing protein</fullName>
    </recommendedName>
</protein>
<keyword evidence="1" id="KW-0812">Transmembrane</keyword>
<dbReference type="AlphaFoldDB" id="A0A1W1BI85"/>
<evidence type="ECO:0000256" key="1">
    <source>
        <dbReference type="SAM" id="Phobius"/>
    </source>
</evidence>
<dbReference type="Pfam" id="PF11067">
    <property type="entry name" value="DUF2868"/>
    <property type="match status" value="1"/>
</dbReference>
<dbReference type="InterPro" id="IPR021296">
    <property type="entry name" value="DUF2868"/>
</dbReference>
<keyword evidence="1" id="KW-1133">Transmembrane helix</keyword>
<keyword evidence="1" id="KW-0472">Membrane</keyword>
<name>A0A1W1BI85_9ZZZZ</name>
<reference evidence="2" key="1">
    <citation type="submission" date="2016-10" db="EMBL/GenBank/DDBJ databases">
        <authorList>
            <person name="de Groot N.N."/>
        </authorList>
    </citation>
    <scope>NUCLEOTIDE SEQUENCE</scope>
</reference>
<feature type="transmembrane region" description="Helical" evidence="1">
    <location>
        <begin position="174"/>
        <end position="192"/>
    </location>
</feature>
<accession>A0A1W1BI85</accession>
<sequence>MNLRSYLDLYTLLQKDTSTREERRSFGLSHVTIKNKPIEQLLAWIQEHKHLLKKPLLSETFSSMLYSVSLILVIIAFALGLLSGIGLLSYNGHEPVNVIYFIAMVVFVPLFTMTLTLISMLRANSTQSVLVHLSPSFWMERLLQLLPHKTQKHLKNLKINPLLSNWIVIKRSQVIALAFSFGLLFALLGMVATKDIAFAWSTTLHITPQEFHAFLNTLAFPWRGWFPWAVPSVELIEQSQYFRLGDKLSPEMVSHASTLGEWWKFLAFATLFYAIVLRFLMYLLSVFGFKRAIRRSFLSLNGAQKLLNAMNEPIISTHAKQDEIVFRQRDTDYEKVLDRLDTSYDLVLGWAIPKEQLTVICDTMQVLSPKHYEAGGTNTLDEDSEVIGLSHGEVLLFVKAWEPPTMDFLDFLEHLSKKVDKVVIFPVGTVEEHYRTQEKMFHIWARKLSSVNHENVWLKRSGAKSLDKETLNAES</sequence>
<feature type="transmembrane region" description="Helical" evidence="1">
    <location>
        <begin position="63"/>
        <end position="86"/>
    </location>
</feature>